<accession>A0A0P8XX41</accession>
<evidence type="ECO:0000313" key="1">
    <source>
        <dbReference type="EMBL" id="KPU62011.1"/>
    </source>
</evidence>
<dbReference type="Proteomes" id="UP000050349">
    <property type="component" value="Unassembled WGS sequence"/>
</dbReference>
<name>A0A0P8XX41_PSEFL</name>
<reference evidence="1 2" key="1">
    <citation type="submission" date="2015-09" db="EMBL/GenBank/DDBJ databases">
        <authorList>
            <person name="Jackson K.R."/>
            <person name="Lunt B.L."/>
            <person name="Fisher J.N.B."/>
            <person name="Gardner A.V."/>
            <person name="Bailey M.E."/>
            <person name="Deus L.M."/>
            <person name="Earl A.S."/>
            <person name="Gibby P.D."/>
            <person name="Hartmann K.A."/>
            <person name="Liu J.E."/>
            <person name="Manci A.M."/>
            <person name="Nielsen D.A."/>
            <person name="Solomon M.B."/>
            <person name="Breakwell D.P."/>
            <person name="Burnett S.H."/>
            <person name="Grose J.H."/>
        </authorList>
    </citation>
    <scope>NUCLEOTIDE SEQUENCE [LARGE SCALE GENOMIC DNA]</scope>
    <source>
        <strain evidence="1 2">S613</strain>
    </source>
</reference>
<evidence type="ECO:0000313" key="2">
    <source>
        <dbReference type="Proteomes" id="UP000050349"/>
    </source>
</evidence>
<sequence>MSFTYACDRRHDLTRRAIPTLESIKLYEDRLHCVQGTVSLSQPFDGDHVTALDLSNERQATQYTLSVDVHRTCATLSLVASFLSSREGRMFTQGIE</sequence>
<organism evidence="1 2">
    <name type="scientific">Pseudomonas fluorescens</name>
    <dbReference type="NCBI Taxonomy" id="294"/>
    <lineage>
        <taxon>Bacteria</taxon>
        <taxon>Pseudomonadati</taxon>
        <taxon>Pseudomonadota</taxon>
        <taxon>Gammaproteobacteria</taxon>
        <taxon>Pseudomonadales</taxon>
        <taxon>Pseudomonadaceae</taxon>
        <taxon>Pseudomonas</taxon>
    </lineage>
</organism>
<protein>
    <submittedName>
        <fullName evidence="1">Uncharacterized protein</fullName>
    </submittedName>
</protein>
<proteinExistence type="predicted"/>
<comment type="caution">
    <text evidence="1">The sequence shown here is derived from an EMBL/GenBank/DDBJ whole genome shotgun (WGS) entry which is preliminary data.</text>
</comment>
<dbReference type="AlphaFoldDB" id="A0A0P8XX41"/>
<dbReference type="EMBL" id="LJXB01000038">
    <property type="protein sequence ID" value="KPU62011.1"/>
    <property type="molecule type" value="Genomic_DNA"/>
</dbReference>
<gene>
    <name evidence="1" type="ORF">AN403_5953</name>
</gene>